<dbReference type="Gene3D" id="3.10.400.10">
    <property type="entry name" value="Sulfate adenylyltransferase"/>
    <property type="match status" value="1"/>
</dbReference>
<feature type="domain" description="ASCH" evidence="1">
    <location>
        <begin position="27"/>
        <end position="151"/>
    </location>
</feature>
<dbReference type="EMBL" id="JACBXQ010000002">
    <property type="protein sequence ID" value="MBG9986219.1"/>
    <property type="molecule type" value="Genomic_DNA"/>
</dbReference>
<sequence>MNDKVKKFWDEFCNEKNLPKDTKYEAWSFGNTKEMADELAELVNSGIKTATTSAYELYEIEEQAELLQVGDYNIILNGSEEPVCITQTAVVYIIPYNLISPEHAWHEGEGDRSYKYWKKVHDDFFLEEYHKIGRRFYEQAPMVCEVFEKVY</sequence>
<dbReference type="InterPro" id="IPR009326">
    <property type="entry name" value="DUF984"/>
</dbReference>
<evidence type="ECO:0000313" key="3">
    <source>
        <dbReference type="Proteomes" id="UP000721415"/>
    </source>
</evidence>
<dbReference type="SMART" id="SM01022">
    <property type="entry name" value="ASCH"/>
    <property type="match status" value="1"/>
</dbReference>
<dbReference type="InterPro" id="IPR015947">
    <property type="entry name" value="PUA-like_sf"/>
</dbReference>
<dbReference type="CDD" id="cd06553">
    <property type="entry name" value="ASCH_Ef3133_like"/>
    <property type="match status" value="1"/>
</dbReference>
<dbReference type="SUPFAM" id="SSF88697">
    <property type="entry name" value="PUA domain-like"/>
    <property type="match status" value="1"/>
</dbReference>
<dbReference type="RefSeq" id="WP_197115130.1">
    <property type="nucleotide sequence ID" value="NZ_JACBXQ010000002.1"/>
</dbReference>
<protein>
    <submittedName>
        <fullName evidence="2">ASCH domain-containing protein</fullName>
    </submittedName>
</protein>
<dbReference type="PIRSF" id="PIRSF021320">
    <property type="entry name" value="DUF984"/>
    <property type="match status" value="1"/>
</dbReference>
<dbReference type="Pfam" id="PF04266">
    <property type="entry name" value="ASCH"/>
    <property type="match status" value="1"/>
</dbReference>
<name>A0ABS0LPZ5_9LACT</name>
<keyword evidence="3" id="KW-1185">Reference proteome</keyword>
<dbReference type="InterPro" id="IPR007374">
    <property type="entry name" value="ASCH_domain"/>
</dbReference>
<gene>
    <name evidence="2" type="ORF">HZY91_04840</name>
</gene>
<organism evidence="2 3">
    <name type="scientific">Facklamia lactis</name>
    <dbReference type="NCBI Taxonomy" id="2749967"/>
    <lineage>
        <taxon>Bacteria</taxon>
        <taxon>Bacillati</taxon>
        <taxon>Bacillota</taxon>
        <taxon>Bacilli</taxon>
        <taxon>Lactobacillales</taxon>
        <taxon>Aerococcaceae</taxon>
        <taxon>Facklamia</taxon>
    </lineage>
</organism>
<accession>A0ABS0LPZ5</accession>
<reference evidence="2 3" key="1">
    <citation type="submission" date="2020-07" db="EMBL/GenBank/DDBJ databases">
        <title>Facklamia lactis sp. nov., isolated from raw milk.</title>
        <authorList>
            <person name="Doll E.V."/>
            <person name="Huptas C."/>
            <person name="Staib L."/>
            <person name="Wenning M."/>
            <person name="Scherer S."/>
        </authorList>
    </citation>
    <scope>NUCLEOTIDE SEQUENCE [LARGE SCALE GENOMIC DNA]</scope>
    <source>
        <strain evidence="2 3">DSM 111018</strain>
    </source>
</reference>
<dbReference type="PANTHER" id="PTHR39203">
    <property type="entry name" value="CYTOPLASMIC PROTEIN-RELATED"/>
    <property type="match status" value="1"/>
</dbReference>
<dbReference type="Proteomes" id="UP000721415">
    <property type="component" value="Unassembled WGS sequence"/>
</dbReference>
<proteinExistence type="predicted"/>
<evidence type="ECO:0000313" key="2">
    <source>
        <dbReference type="EMBL" id="MBG9986219.1"/>
    </source>
</evidence>
<evidence type="ECO:0000259" key="1">
    <source>
        <dbReference type="SMART" id="SM01022"/>
    </source>
</evidence>
<dbReference type="PANTHER" id="PTHR39203:SF1">
    <property type="entry name" value="CYTOPLASMIC PROTEIN"/>
    <property type="match status" value="1"/>
</dbReference>
<comment type="caution">
    <text evidence="2">The sequence shown here is derived from an EMBL/GenBank/DDBJ whole genome shotgun (WGS) entry which is preliminary data.</text>
</comment>